<name>A0A6A4GX63_9AGAR</name>
<keyword evidence="2" id="KW-1185">Reference proteome</keyword>
<evidence type="ECO:0000313" key="2">
    <source>
        <dbReference type="Proteomes" id="UP000799118"/>
    </source>
</evidence>
<evidence type="ECO:0000313" key="1">
    <source>
        <dbReference type="EMBL" id="KAE9390358.1"/>
    </source>
</evidence>
<proteinExistence type="predicted"/>
<sequence length="196" mass="22650">MTPKSKATETWEISYIRWAKRVEAPVFWRYQVHWKGWPDSDDTLERASNLVAAQGSLNDFWAHTMDTIMASTTKQSARSWTEFGIDGETYHRNLKKRTLEVDSERQPRDWYQNLNCVLCGADKVGICNLLPSCTCREVGYCDPCGARYKEHQGTLLSGGELKYERRKERQAAKLIKNRRRRLKKALGNEKKSSPGC</sequence>
<accession>A0A6A4GX63</accession>
<dbReference type="Gene3D" id="2.40.50.40">
    <property type="match status" value="1"/>
</dbReference>
<dbReference type="OrthoDB" id="3078589at2759"/>
<dbReference type="SUPFAM" id="SSF54160">
    <property type="entry name" value="Chromo domain-like"/>
    <property type="match status" value="1"/>
</dbReference>
<dbReference type="EMBL" id="ML769660">
    <property type="protein sequence ID" value="KAE9390358.1"/>
    <property type="molecule type" value="Genomic_DNA"/>
</dbReference>
<organism evidence="1 2">
    <name type="scientific">Gymnopus androsaceus JB14</name>
    <dbReference type="NCBI Taxonomy" id="1447944"/>
    <lineage>
        <taxon>Eukaryota</taxon>
        <taxon>Fungi</taxon>
        <taxon>Dikarya</taxon>
        <taxon>Basidiomycota</taxon>
        <taxon>Agaricomycotina</taxon>
        <taxon>Agaricomycetes</taxon>
        <taxon>Agaricomycetidae</taxon>
        <taxon>Agaricales</taxon>
        <taxon>Marasmiineae</taxon>
        <taxon>Omphalotaceae</taxon>
        <taxon>Gymnopus</taxon>
    </lineage>
</organism>
<dbReference type="Proteomes" id="UP000799118">
    <property type="component" value="Unassembled WGS sequence"/>
</dbReference>
<reference evidence="1" key="1">
    <citation type="journal article" date="2019" name="Environ. Microbiol.">
        <title>Fungal ecological strategies reflected in gene transcription - a case study of two litter decomposers.</title>
        <authorList>
            <person name="Barbi F."/>
            <person name="Kohler A."/>
            <person name="Barry K."/>
            <person name="Baskaran P."/>
            <person name="Daum C."/>
            <person name="Fauchery L."/>
            <person name="Ihrmark K."/>
            <person name="Kuo A."/>
            <person name="LaButti K."/>
            <person name="Lipzen A."/>
            <person name="Morin E."/>
            <person name="Grigoriev I.V."/>
            <person name="Henrissat B."/>
            <person name="Lindahl B."/>
            <person name="Martin F."/>
        </authorList>
    </citation>
    <scope>NUCLEOTIDE SEQUENCE</scope>
    <source>
        <strain evidence="1">JB14</strain>
    </source>
</reference>
<dbReference type="InterPro" id="IPR016197">
    <property type="entry name" value="Chromo-like_dom_sf"/>
</dbReference>
<gene>
    <name evidence="1" type="ORF">BT96DRAFT_946160</name>
</gene>
<dbReference type="AlphaFoldDB" id="A0A6A4GX63"/>
<protein>
    <submittedName>
        <fullName evidence="1">Uncharacterized protein</fullName>
    </submittedName>
</protein>